<feature type="compositionally biased region" description="Low complexity" evidence="1">
    <location>
        <begin position="1078"/>
        <end position="1087"/>
    </location>
</feature>
<feature type="compositionally biased region" description="Basic and acidic residues" evidence="1">
    <location>
        <begin position="243"/>
        <end position="258"/>
    </location>
</feature>
<evidence type="ECO:0000256" key="1">
    <source>
        <dbReference type="SAM" id="MobiDB-lite"/>
    </source>
</evidence>
<feature type="compositionally biased region" description="Low complexity" evidence="1">
    <location>
        <begin position="870"/>
        <end position="886"/>
    </location>
</feature>
<evidence type="ECO:0000313" key="2">
    <source>
        <dbReference type="EMBL" id="OJJ50978.1"/>
    </source>
</evidence>
<feature type="region of interest" description="Disordered" evidence="1">
    <location>
        <begin position="150"/>
        <end position="210"/>
    </location>
</feature>
<feature type="compositionally biased region" description="Basic and acidic residues" evidence="1">
    <location>
        <begin position="495"/>
        <end position="513"/>
    </location>
</feature>
<feature type="compositionally biased region" description="Basic and acidic residues" evidence="1">
    <location>
        <begin position="398"/>
        <end position="423"/>
    </location>
</feature>
<dbReference type="OrthoDB" id="74412at2759"/>
<dbReference type="Proteomes" id="UP000184188">
    <property type="component" value="Unassembled WGS sequence"/>
</dbReference>
<feature type="compositionally biased region" description="Polar residues" evidence="1">
    <location>
        <begin position="935"/>
        <end position="953"/>
    </location>
</feature>
<accession>A0A1L9SUV4</accession>
<keyword evidence="3" id="KW-1185">Reference proteome</keyword>
<dbReference type="InterPro" id="IPR029006">
    <property type="entry name" value="ADF-H/Gelsolin-like_dom_sf"/>
</dbReference>
<dbReference type="AlphaFoldDB" id="A0A1L9SUV4"/>
<feature type="compositionally biased region" description="Pro residues" evidence="1">
    <location>
        <begin position="346"/>
        <end position="357"/>
    </location>
</feature>
<feature type="compositionally biased region" description="Polar residues" evidence="1">
    <location>
        <begin position="640"/>
        <end position="655"/>
    </location>
</feature>
<dbReference type="VEuPathDB" id="FungiDB:ASPZODRAFT_138101"/>
<feature type="compositionally biased region" description="Low complexity" evidence="1">
    <location>
        <begin position="1032"/>
        <end position="1045"/>
    </location>
</feature>
<dbReference type="RefSeq" id="XP_022585488.1">
    <property type="nucleotide sequence ID" value="XM_022724418.1"/>
</dbReference>
<evidence type="ECO:0008006" key="4">
    <source>
        <dbReference type="Google" id="ProtNLM"/>
    </source>
</evidence>
<sequence length="1218" mass="132527">MSLNGLDNPAVIEAYQTALAEAGGWFLLNYISRDEIDLLGRGTGGVPEIRVTIEGYEETSPLYGFLQYRRRKVVLRYMPEGLSRLIQARTTVQFQSVLDKFSPHDSVFTLAQPSELTESALSSACLLHAASGSITSSSSSLRRRRLMEITEDAEEGTTGKEETQSESQPPSTRPAVRQRSFSQLSQSTVVPPRNPARAAPSLPEDNNDIDKWSVRELERVMTDDKLPDAVVEQVTEISSPPKHFLEDLSSHSSYEPRKSSQSARPSLRDLEVVATYSSMKVKRAPRPSLDVNGRPRTAGTMTRSNDFRPVASLPAGVRPSSRKSNTDGARPPSQPSPKLPTKRVPPVLPLLVPPPTLPISRPQLSPGAKSMSALSSSGMTPEKERLMKALQLRKKQMEKRAEEMRKKQIAEEKLPVLVDREKQNASQVQDPFLDFEERPKSALTQSEEKENTTEYVQGSQEDHQNDASKRSGGDSESAILPLDSQQTQELALDQNDERDLPRLENTDRQEGKASDATADDFEQPAIESQAAILPETAEISESIEALKEAHPSSPNLSKPDSAVDMMVHDLNQDQSCEETIDSTADTTPIEPVTLLDGDDHPPQVDEAQIEMPAIEESPWQDSQTNPCTDPPSVGAEVPLGNSQQAMEDETSSQPAQVIPDPVGHEEVTTLTIHSETIPLPETSGDKLQSEESAASTSLSPVVDGLGVEEEQPKESTAAPDVSEGPVGQDKPQKQQRKPYLEPIQVPPQDYSDDDNLSSDDSFMEELKSATLEEAKPISVGKTPLSPHFPQGDNDHTSADTWHNTRAVSNPITAGRQTSNLHAAMFVGRSASSSFVDSNGPPVLKPKKITVSSGISKRIQALEKLSSSRDPPTSSIPNISSASNSPSFESLRKRASMSLAAGFPEPPSLSRHVSLAAPSVPANVSARFSTIKRHSSVSTSGPTNAPPTTTQINPEPQPALIGKPLEIPTDTPGPSEEQSLQPIDQAVESENTDAFPSIPGAETENEPVPAISEKRSMSVSSTSSAHGALPPVLSRSNSRLSLSALSKGDDTRSSNPITDLPATPTEEKKESRTSRLLRRMSSLTSNSRKTALRNPSPAVKEDEEEPLPKEEPVSTAPPEVVKAVEIGEVNVQFPDTLLWKRRFMRIDDQGYLVLTSSNVDSSARSLIKRYHLSEFRTPCLPDEDMQELPNSILLDFLDGSTLQCACESRQGQASVLESK</sequence>
<feature type="compositionally biased region" description="Acidic residues" evidence="1">
    <location>
        <begin position="750"/>
        <end position="763"/>
    </location>
</feature>
<feature type="region of interest" description="Disordered" evidence="1">
    <location>
        <begin position="930"/>
        <end position="1115"/>
    </location>
</feature>
<feature type="compositionally biased region" description="Basic and acidic residues" evidence="1">
    <location>
        <begin position="435"/>
        <end position="452"/>
    </location>
</feature>
<feature type="region of interest" description="Disordered" evidence="1">
    <location>
        <begin position="237"/>
        <end position="564"/>
    </location>
</feature>
<reference evidence="3" key="1">
    <citation type="journal article" date="2017" name="Genome Biol.">
        <title>Comparative genomics reveals high biological diversity and specific adaptations in the industrially and medically important fungal genus Aspergillus.</title>
        <authorList>
            <person name="de Vries R.P."/>
            <person name="Riley R."/>
            <person name="Wiebenga A."/>
            <person name="Aguilar-Osorio G."/>
            <person name="Amillis S."/>
            <person name="Uchima C.A."/>
            <person name="Anderluh G."/>
            <person name="Asadollahi M."/>
            <person name="Askin M."/>
            <person name="Barry K."/>
            <person name="Battaglia E."/>
            <person name="Bayram O."/>
            <person name="Benocci T."/>
            <person name="Braus-Stromeyer S.A."/>
            <person name="Caldana C."/>
            <person name="Canovas D."/>
            <person name="Cerqueira G.C."/>
            <person name="Chen F."/>
            <person name="Chen W."/>
            <person name="Choi C."/>
            <person name="Clum A."/>
            <person name="Dos Santos R.A."/>
            <person name="Damasio A.R."/>
            <person name="Diallinas G."/>
            <person name="Emri T."/>
            <person name="Fekete E."/>
            <person name="Flipphi M."/>
            <person name="Freyberg S."/>
            <person name="Gallo A."/>
            <person name="Gournas C."/>
            <person name="Habgood R."/>
            <person name="Hainaut M."/>
            <person name="Harispe M.L."/>
            <person name="Henrissat B."/>
            <person name="Hilden K.S."/>
            <person name="Hope R."/>
            <person name="Hossain A."/>
            <person name="Karabika E."/>
            <person name="Karaffa L."/>
            <person name="Karanyi Z."/>
            <person name="Krasevec N."/>
            <person name="Kuo A."/>
            <person name="Kusch H."/>
            <person name="LaButti K."/>
            <person name="Lagendijk E.L."/>
            <person name="Lapidus A."/>
            <person name="Levasseur A."/>
            <person name="Lindquist E."/>
            <person name="Lipzen A."/>
            <person name="Logrieco A.F."/>
            <person name="MacCabe A."/>
            <person name="Maekelae M.R."/>
            <person name="Malavazi I."/>
            <person name="Melin P."/>
            <person name="Meyer V."/>
            <person name="Mielnichuk N."/>
            <person name="Miskei M."/>
            <person name="Molnar A.P."/>
            <person name="Mule G."/>
            <person name="Ngan C.Y."/>
            <person name="Orejas M."/>
            <person name="Orosz E."/>
            <person name="Ouedraogo J.P."/>
            <person name="Overkamp K.M."/>
            <person name="Park H.-S."/>
            <person name="Perrone G."/>
            <person name="Piumi F."/>
            <person name="Punt P.J."/>
            <person name="Ram A.F."/>
            <person name="Ramon A."/>
            <person name="Rauscher S."/>
            <person name="Record E."/>
            <person name="Riano-Pachon D.M."/>
            <person name="Robert V."/>
            <person name="Roehrig J."/>
            <person name="Ruller R."/>
            <person name="Salamov A."/>
            <person name="Salih N.S."/>
            <person name="Samson R.A."/>
            <person name="Sandor E."/>
            <person name="Sanguinetti M."/>
            <person name="Schuetze T."/>
            <person name="Sepcic K."/>
            <person name="Shelest E."/>
            <person name="Sherlock G."/>
            <person name="Sophianopoulou V."/>
            <person name="Squina F.M."/>
            <person name="Sun H."/>
            <person name="Susca A."/>
            <person name="Todd R.B."/>
            <person name="Tsang A."/>
            <person name="Unkles S.E."/>
            <person name="van de Wiele N."/>
            <person name="van Rossen-Uffink D."/>
            <person name="Oliveira J.V."/>
            <person name="Vesth T.C."/>
            <person name="Visser J."/>
            <person name="Yu J.-H."/>
            <person name="Zhou M."/>
            <person name="Andersen M.R."/>
            <person name="Archer D.B."/>
            <person name="Baker S.E."/>
            <person name="Benoit I."/>
            <person name="Brakhage A.A."/>
            <person name="Braus G.H."/>
            <person name="Fischer R."/>
            <person name="Frisvad J.C."/>
            <person name="Goldman G.H."/>
            <person name="Houbraken J."/>
            <person name="Oakley B."/>
            <person name="Pocsi I."/>
            <person name="Scazzocchio C."/>
            <person name="Seiboth B."/>
            <person name="vanKuyk P.A."/>
            <person name="Wortman J."/>
            <person name="Dyer P.S."/>
            <person name="Grigoriev I.V."/>
        </authorList>
    </citation>
    <scope>NUCLEOTIDE SEQUENCE [LARGE SCALE GENOMIC DNA]</scope>
    <source>
        <strain evidence="3">CBS 506.65</strain>
    </source>
</reference>
<organism evidence="2 3">
    <name type="scientific">Penicilliopsis zonata CBS 506.65</name>
    <dbReference type="NCBI Taxonomy" id="1073090"/>
    <lineage>
        <taxon>Eukaryota</taxon>
        <taxon>Fungi</taxon>
        <taxon>Dikarya</taxon>
        <taxon>Ascomycota</taxon>
        <taxon>Pezizomycotina</taxon>
        <taxon>Eurotiomycetes</taxon>
        <taxon>Eurotiomycetidae</taxon>
        <taxon>Eurotiales</taxon>
        <taxon>Aspergillaceae</taxon>
        <taxon>Penicilliopsis</taxon>
    </lineage>
</organism>
<gene>
    <name evidence="2" type="ORF">ASPZODRAFT_138101</name>
</gene>
<dbReference type="SUPFAM" id="SSF55753">
    <property type="entry name" value="Actin depolymerizing proteins"/>
    <property type="match status" value="1"/>
</dbReference>
<feature type="compositionally biased region" description="Polar residues" evidence="1">
    <location>
        <begin position="975"/>
        <end position="993"/>
    </location>
</feature>
<dbReference type="STRING" id="1073090.A0A1L9SUV4"/>
<proteinExistence type="predicted"/>
<name>A0A1L9SUV4_9EURO</name>
<dbReference type="Gene3D" id="3.40.20.10">
    <property type="entry name" value="Severin"/>
    <property type="match status" value="1"/>
</dbReference>
<dbReference type="GeneID" id="34610883"/>
<protein>
    <recommendedName>
        <fullName evidence="4">ADF-H domain-containing protein</fullName>
    </recommendedName>
</protein>
<feature type="compositionally biased region" description="Basic and acidic residues" evidence="1">
    <location>
        <begin position="460"/>
        <end position="473"/>
    </location>
</feature>
<feature type="compositionally biased region" description="Polar residues" evidence="1">
    <location>
        <begin position="179"/>
        <end position="189"/>
    </location>
</feature>
<feature type="region of interest" description="Disordered" evidence="1">
    <location>
        <begin position="861"/>
        <end position="892"/>
    </location>
</feature>
<evidence type="ECO:0000313" key="3">
    <source>
        <dbReference type="Proteomes" id="UP000184188"/>
    </source>
</evidence>
<dbReference type="EMBL" id="KV878336">
    <property type="protein sequence ID" value="OJJ50978.1"/>
    <property type="molecule type" value="Genomic_DNA"/>
</dbReference>
<feature type="compositionally biased region" description="Polar residues" evidence="1">
    <location>
        <begin position="690"/>
        <end position="699"/>
    </location>
</feature>
<feature type="region of interest" description="Disordered" evidence="1">
    <location>
        <begin position="579"/>
        <end position="800"/>
    </location>
</feature>
<feature type="compositionally biased region" description="Basic and acidic residues" evidence="1">
    <location>
        <begin position="764"/>
        <end position="775"/>
    </location>
</feature>